<accession>A0ABQ7GR13</accession>
<proteinExistence type="predicted"/>
<comment type="caution">
    <text evidence="3">The sequence shown here is derived from an EMBL/GenBank/DDBJ whole genome shotgun (WGS) entry which is preliminary data.</text>
</comment>
<evidence type="ECO:0000256" key="2">
    <source>
        <dbReference type="SAM" id="MobiDB-lite"/>
    </source>
</evidence>
<name>A0ABQ7GR13_DUNSA</name>
<organism evidence="3 4">
    <name type="scientific">Dunaliella salina</name>
    <name type="common">Green alga</name>
    <name type="synonym">Protococcus salinus</name>
    <dbReference type="NCBI Taxonomy" id="3046"/>
    <lineage>
        <taxon>Eukaryota</taxon>
        <taxon>Viridiplantae</taxon>
        <taxon>Chlorophyta</taxon>
        <taxon>core chlorophytes</taxon>
        <taxon>Chlorophyceae</taxon>
        <taxon>CS clade</taxon>
        <taxon>Chlamydomonadales</taxon>
        <taxon>Dunaliellaceae</taxon>
        <taxon>Dunaliella</taxon>
    </lineage>
</organism>
<protein>
    <submittedName>
        <fullName evidence="3">Uncharacterized protein</fullName>
    </submittedName>
</protein>
<evidence type="ECO:0000313" key="4">
    <source>
        <dbReference type="Proteomes" id="UP000815325"/>
    </source>
</evidence>
<evidence type="ECO:0000256" key="1">
    <source>
        <dbReference type="SAM" id="Coils"/>
    </source>
</evidence>
<dbReference type="Proteomes" id="UP000815325">
    <property type="component" value="Unassembled WGS sequence"/>
</dbReference>
<evidence type="ECO:0000313" key="3">
    <source>
        <dbReference type="EMBL" id="KAF5837046.1"/>
    </source>
</evidence>
<keyword evidence="4" id="KW-1185">Reference proteome</keyword>
<feature type="region of interest" description="Disordered" evidence="2">
    <location>
        <begin position="1"/>
        <end position="83"/>
    </location>
</feature>
<gene>
    <name evidence="3" type="ORF">DUNSADRAFT_4926</name>
</gene>
<feature type="coiled-coil region" evidence="1">
    <location>
        <begin position="145"/>
        <end position="175"/>
    </location>
</feature>
<feature type="compositionally biased region" description="Basic and acidic residues" evidence="2">
    <location>
        <begin position="56"/>
        <end position="70"/>
    </location>
</feature>
<dbReference type="EMBL" id="MU069631">
    <property type="protein sequence ID" value="KAF5837046.1"/>
    <property type="molecule type" value="Genomic_DNA"/>
</dbReference>
<keyword evidence="1" id="KW-0175">Coiled coil</keyword>
<sequence>MKQCLGQGSELRARSKCSGMPRTPGSARIGNQLSSRRSSHPFKANRDILLSVRTAVAKDSRPETSVDPQRDAAATAAQEKEASQDVDSLMAAKINAVAGKINAARELARRLAEEKNAANKPLASPKDVHAAEAASAAAAAQAARADSLARALRKAEQTNDQLRRLKAENEALRDLLLEQAPDRGAAMARLNQVGVHHNHYRNQQQQRQQQQ</sequence>
<reference evidence="3" key="1">
    <citation type="submission" date="2017-08" db="EMBL/GenBank/DDBJ databases">
        <authorList>
            <person name="Polle J.E."/>
            <person name="Barry K."/>
            <person name="Cushman J."/>
            <person name="Schmutz J."/>
            <person name="Tran D."/>
            <person name="Hathwaick L.T."/>
            <person name="Yim W.C."/>
            <person name="Jenkins J."/>
            <person name="Mckie-Krisberg Z.M."/>
            <person name="Prochnik S."/>
            <person name="Lindquist E."/>
            <person name="Dockter R.B."/>
            <person name="Adam C."/>
            <person name="Molina H."/>
            <person name="Bunkerborg J."/>
            <person name="Jin E."/>
            <person name="Buchheim M."/>
            <person name="Magnuson J."/>
        </authorList>
    </citation>
    <scope>NUCLEOTIDE SEQUENCE</scope>
    <source>
        <strain evidence="3">CCAP 19/18</strain>
    </source>
</reference>